<evidence type="ECO:0000313" key="3">
    <source>
        <dbReference type="RefSeq" id="XP_026688132.1"/>
    </source>
</evidence>
<sequence length="101" mass="10801">MFGNDSLRSATDQEAEEFATPMENETPNPPSEPEAQKENTGAKFMIGGSDDTNFNGIQDEDEIGEGGDAFPSGNGPLTGLNSNSNSTANMFGLAERRKRLK</sequence>
<name>A0A3Q0JI95_DIACI</name>
<evidence type="ECO:0000313" key="2">
    <source>
        <dbReference type="Proteomes" id="UP000079169"/>
    </source>
</evidence>
<protein>
    <submittedName>
        <fullName evidence="3">Uncharacterized protein LOC113472546</fullName>
    </submittedName>
</protein>
<feature type="compositionally biased region" description="Polar residues" evidence="1">
    <location>
        <begin position="79"/>
        <end position="89"/>
    </location>
</feature>
<dbReference type="AlphaFoldDB" id="A0A3Q0JI95"/>
<dbReference type="KEGG" id="dci:113472546"/>
<organism evidence="2 3">
    <name type="scientific">Diaphorina citri</name>
    <name type="common">Asian citrus psyllid</name>
    <dbReference type="NCBI Taxonomy" id="121845"/>
    <lineage>
        <taxon>Eukaryota</taxon>
        <taxon>Metazoa</taxon>
        <taxon>Ecdysozoa</taxon>
        <taxon>Arthropoda</taxon>
        <taxon>Hexapoda</taxon>
        <taxon>Insecta</taxon>
        <taxon>Pterygota</taxon>
        <taxon>Neoptera</taxon>
        <taxon>Paraneoptera</taxon>
        <taxon>Hemiptera</taxon>
        <taxon>Sternorrhyncha</taxon>
        <taxon>Psylloidea</taxon>
        <taxon>Psyllidae</taxon>
        <taxon>Diaphorininae</taxon>
        <taxon>Diaphorina</taxon>
    </lineage>
</organism>
<proteinExistence type="predicted"/>
<gene>
    <name evidence="3" type="primary">LOC113472546</name>
</gene>
<evidence type="ECO:0000256" key="1">
    <source>
        <dbReference type="SAM" id="MobiDB-lite"/>
    </source>
</evidence>
<dbReference type="RefSeq" id="XP_026688132.1">
    <property type="nucleotide sequence ID" value="XM_026832331.1"/>
</dbReference>
<feature type="region of interest" description="Disordered" evidence="1">
    <location>
        <begin position="1"/>
        <end position="101"/>
    </location>
</feature>
<reference evidence="3" key="1">
    <citation type="submission" date="2025-08" db="UniProtKB">
        <authorList>
            <consortium name="RefSeq"/>
        </authorList>
    </citation>
    <scope>IDENTIFICATION</scope>
</reference>
<keyword evidence="2" id="KW-1185">Reference proteome</keyword>
<accession>A0A3Q0JI95</accession>
<dbReference type="Proteomes" id="UP000079169">
    <property type="component" value="Unplaced"/>
</dbReference>
<feature type="compositionally biased region" description="Polar residues" evidence="1">
    <location>
        <begin position="1"/>
        <end position="12"/>
    </location>
</feature>
<dbReference type="PaxDb" id="121845-A0A3Q0JI95"/>
<dbReference type="GeneID" id="113472546"/>